<evidence type="ECO:0000256" key="2">
    <source>
        <dbReference type="ARBA" id="ARBA00022525"/>
    </source>
</evidence>
<dbReference type="RefSeq" id="WP_309792468.1">
    <property type="nucleotide sequence ID" value="NZ_JAVDPW010000002.1"/>
</dbReference>
<gene>
    <name evidence="4" type="ORF">E9232_000975</name>
</gene>
<organism evidence="4 5">
    <name type="scientific">Inquilinus ginsengisoli</name>
    <dbReference type="NCBI Taxonomy" id="363840"/>
    <lineage>
        <taxon>Bacteria</taxon>
        <taxon>Pseudomonadati</taxon>
        <taxon>Pseudomonadota</taxon>
        <taxon>Alphaproteobacteria</taxon>
        <taxon>Rhodospirillales</taxon>
        <taxon>Rhodospirillaceae</taxon>
        <taxon>Inquilinus</taxon>
    </lineage>
</organism>
<proteinExistence type="predicted"/>
<evidence type="ECO:0000256" key="3">
    <source>
        <dbReference type="SAM" id="MobiDB-lite"/>
    </source>
</evidence>
<keyword evidence="2" id="KW-0964">Secreted</keyword>
<dbReference type="PRINTS" id="PR00313">
    <property type="entry name" value="CABNDNGRPT"/>
</dbReference>
<sequence>MPDPFFGTPGDDNLSFVTINDPIVVYGLAGNDTISSGSNSDLLDGGDGNDLIIGASGNDHLVGGDGNDITSGGPGNDWHEGGNGDDTLQDDAGSDTLDGGAGNDALTGGADDDALYAGTGSDYLSGGTGNDRLVADGSFADRADTLSGGDGNDVYVLAGTNVVLLAPDPGQDRIEASVSFSLAGFGEIEDLTLTGAAAIDGAGNGLANDLFGNDAANVLDGGGGNDLIRGFGGNDTLIAGFGGGVEYMYGGTGDDAYVVADLQDTPVDFAGEGHDTVYSPIRWVLGNNLEDLVLTGADSVNGFGNALDNHLVGNAGNNYLQGFAGRDTLEGGAGNDYYELGDRTAFPNGIGHPYDIVVEGAGAGIDTISVTAIDDPDTISNGYTLVANVENGIIVGTLDFNLAGNALANALTGNAALNTLTGNDGNDALDGAAGLDTLVGGAGNDTYVLNDQTVIDDQSGWEYDRVVEAANGGIDTVLVSFQANIRYYLDANIENVQVTGGSGLDVIGNDLGNILTGNGAHNLFYGQGGDDTLNGGAGIDQLLGGDGNDTYILGDVTLISGALQFDSVGEAAGGGIDTVQVSSILGRLTYVLDDNVENAIATGGANFNLVGNALANILTGNAAANVLTGDAGNDTLDGGAGDDSLIGGAGADTLYGRGGNDLFYVDTAADRVVEVAGGGSDRVLASVSYALAAGSEVEMLTTTGVAGTAAIALTGNAFGQTIAGNAGANVIDGGAGADTLYGYGGNDLYYVDEAGDKVIEAAGGGSDRVLASVNYVLAAGSEVEMLSTTSVAGTAAIALAGNALGQIIAGNAGANVINGGAGADTLYGYGGNDLYYVDNAGDRVIEAAGGGSDRVLASVSHTLTAGSEVEVLSTTSAAGTAAIALTGNAFSQTIVGNAGANVIDGGAGADTLYGDGGNDSFRFDTALGAANIDRVLDFSVPADTIQLENAVFTGLAAGSLAAGAFHAGAAAQDADDRIIYNSATGALLFDHDGLGGTAAVQFATLSAGLAMTSADFFVT</sequence>
<dbReference type="Proteomes" id="UP001262410">
    <property type="component" value="Unassembled WGS sequence"/>
</dbReference>
<feature type="region of interest" description="Disordered" evidence="3">
    <location>
        <begin position="63"/>
        <end position="111"/>
    </location>
</feature>
<accession>A0ABU1JIN0</accession>
<dbReference type="Pfam" id="PF00353">
    <property type="entry name" value="HemolysinCabind"/>
    <property type="match status" value="11"/>
</dbReference>
<dbReference type="PANTHER" id="PTHR38340:SF1">
    <property type="entry name" value="S-LAYER PROTEIN"/>
    <property type="match status" value="1"/>
</dbReference>
<dbReference type="SUPFAM" id="SSF51120">
    <property type="entry name" value="beta-Roll"/>
    <property type="match status" value="8"/>
</dbReference>
<name>A0ABU1JIN0_9PROT</name>
<reference evidence="4 5" key="1">
    <citation type="submission" date="2023-07" db="EMBL/GenBank/DDBJ databases">
        <title>Sorghum-associated microbial communities from plants grown in Nebraska, USA.</title>
        <authorList>
            <person name="Schachtman D."/>
        </authorList>
    </citation>
    <scope>NUCLEOTIDE SEQUENCE [LARGE SCALE GENOMIC DNA]</scope>
    <source>
        <strain evidence="4 5">584</strain>
    </source>
</reference>
<evidence type="ECO:0000313" key="5">
    <source>
        <dbReference type="Proteomes" id="UP001262410"/>
    </source>
</evidence>
<keyword evidence="5" id="KW-1185">Reference proteome</keyword>
<comment type="subcellular location">
    <subcellularLocation>
        <location evidence="1">Secreted</location>
    </subcellularLocation>
</comment>
<dbReference type="InterPro" id="IPR001343">
    <property type="entry name" value="Hemolysn_Ca-bd"/>
</dbReference>
<evidence type="ECO:0000313" key="4">
    <source>
        <dbReference type="EMBL" id="MDR6288468.1"/>
    </source>
</evidence>
<dbReference type="PANTHER" id="PTHR38340">
    <property type="entry name" value="S-LAYER PROTEIN"/>
    <property type="match status" value="1"/>
</dbReference>
<dbReference type="Gene3D" id="2.150.10.10">
    <property type="entry name" value="Serralysin-like metalloprotease, C-terminal"/>
    <property type="match status" value="7"/>
</dbReference>
<dbReference type="InterPro" id="IPR011049">
    <property type="entry name" value="Serralysin-like_metalloprot_C"/>
</dbReference>
<evidence type="ECO:0000256" key="1">
    <source>
        <dbReference type="ARBA" id="ARBA00004613"/>
    </source>
</evidence>
<dbReference type="InterPro" id="IPR050557">
    <property type="entry name" value="RTX_toxin/Mannuronan_C5-epim"/>
</dbReference>
<dbReference type="InterPro" id="IPR018511">
    <property type="entry name" value="Hemolysin-typ_Ca-bd_CS"/>
</dbReference>
<protein>
    <submittedName>
        <fullName evidence="4">Ca2+-binding RTX toxin-like protein</fullName>
    </submittedName>
</protein>
<comment type="caution">
    <text evidence="4">The sequence shown here is derived from an EMBL/GenBank/DDBJ whole genome shotgun (WGS) entry which is preliminary data.</text>
</comment>
<dbReference type="EMBL" id="JAVDPW010000002">
    <property type="protein sequence ID" value="MDR6288468.1"/>
    <property type="molecule type" value="Genomic_DNA"/>
</dbReference>
<dbReference type="PROSITE" id="PS00330">
    <property type="entry name" value="HEMOLYSIN_CALCIUM"/>
    <property type="match status" value="5"/>
</dbReference>